<dbReference type="EMBL" id="VSSQ01000820">
    <property type="protein sequence ID" value="MPM01755.1"/>
    <property type="molecule type" value="Genomic_DNA"/>
</dbReference>
<evidence type="ECO:0000313" key="2">
    <source>
        <dbReference type="EMBL" id="MPM01755.1"/>
    </source>
</evidence>
<accession>A0A644WD57</accession>
<gene>
    <name evidence="2" type="ORF">SDC9_47995</name>
</gene>
<sequence>MIFKYLILLWGALEFILGITVAIKKDLLLLKFIVESFSVLNSDFGMDKINNIKVFSKWFGEIVTLEGSIYIFLASAGIFFNMNIIIVIIFIIIIEVFFFNVIINGIKNFI</sequence>
<keyword evidence="1" id="KW-1133">Transmembrane helix</keyword>
<feature type="transmembrane region" description="Helical" evidence="1">
    <location>
        <begin position="6"/>
        <end position="23"/>
    </location>
</feature>
<feature type="transmembrane region" description="Helical" evidence="1">
    <location>
        <begin position="84"/>
        <end position="103"/>
    </location>
</feature>
<comment type="caution">
    <text evidence="2">The sequence shown here is derived from an EMBL/GenBank/DDBJ whole genome shotgun (WGS) entry which is preliminary data.</text>
</comment>
<keyword evidence="1" id="KW-0812">Transmembrane</keyword>
<name>A0A644WD57_9ZZZZ</name>
<feature type="transmembrane region" description="Helical" evidence="1">
    <location>
        <begin position="58"/>
        <end position="78"/>
    </location>
</feature>
<organism evidence="2">
    <name type="scientific">bioreactor metagenome</name>
    <dbReference type="NCBI Taxonomy" id="1076179"/>
    <lineage>
        <taxon>unclassified sequences</taxon>
        <taxon>metagenomes</taxon>
        <taxon>ecological metagenomes</taxon>
    </lineage>
</organism>
<protein>
    <submittedName>
        <fullName evidence="2">Uncharacterized protein</fullName>
    </submittedName>
</protein>
<evidence type="ECO:0000256" key="1">
    <source>
        <dbReference type="SAM" id="Phobius"/>
    </source>
</evidence>
<keyword evidence="1" id="KW-0472">Membrane</keyword>
<proteinExistence type="predicted"/>
<reference evidence="2" key="1">
    <citation type="submission" date="2019-08" db="EMBL/GenBank/DDBJ databases">
        <authorList>
            <person name="Kucharzyk K."/>
            <person name="Murdoch R.W."/>
            <person name="Higgins S."/>
            <person name="Loffler F."/>
        </authorList>
    </citation>
    <scope>NUCLEOTIDE SEQUENCE</scope>
</reference>
<dbReference type="AlphaFoldDB" id="A0A644WD57"/>